<dbReference type="EMBL" id="SWJQ01001093">
    <property type="protein sequence ID" value="TRZ09361.1"/>
    <property type="molecule type" value="Genomic_DNA"/>
</dbReference>
<name>A0A8K1LD17_9PASS</name>
<reference evidence="2" key="1">
    <citation type="submission" date="2019-04" db="EMBL/GenBank/DDBJ databases">
        <title>Genome assembly of Zosterops borbonicus 15179.</title>
        <authorList>
            <person name="Leroy T."/>
            <person name="Anselmetti Y."/>
            <person name="Tilak M.-K."/>
            <person name="Nabholz B."/>
        </authorList>
    </citation>
    <scope>NUCLEOTIDE SEQUENCE</scope>
    <source>
        <strain evidence="2">HGM_15179</strain>
        <tissue evidence="2">Muscle</tissue>
    </source>
</reference>
<comment type="caution">
    <text evidence="2">The sequence shown here is derived from an EMBL/GenBank/DDBJ whole genome shotgun (WGS) entry which is preliminary data.</text>
</comment>
<evidence type="ECO:0000313" key="3">
    <source>
        <dbReference type="Proteomes" id="UP000796761"/>
    </source>
</evidence>
<gene>
    <name evidence="2" type="ORF">HGM15179_017749</name>
</gene>
<evidence type="ECO:0000313" key="2">
    <source>
        <dbReference type="EMBL" id="TRZ09361.1"/>
    </source>
</evidence>
<sequence length="172" mass="18441">MEISSSSTGGIPVPWRNVGTSQVGCPGIFQLPEEANPKIWGRSLSLDVSWLQTGNSHLQEPGTPFVSSFASGAGAPTASRFSRAWIGSAVELIQKIRGLNPIQVWKSRELGIGIQRLRSRLDLGQLEKLEGVQGPRPGGNKPSGAPQQPQDHGMGMEMELSRTGTNWDDTPG</sequence>
<evidence type="ECO:0000256" key="1">
    <source>
        <dbReference type="SAM" id="MobiDB-lite"/>
    </source>
</evidence>
<feature type="region of interest" description="Disordered" evidence="1">
    <location>
        <begin position="130"/>
        <end position="172"/>
    </location>
</feature>
<dbReference type="AlphaFoldDB" id="A0A8K1LD17"/>
<proteinExistence type="predicted"/>
<feature type="compositionally biased region" description="Polar residues" evidence="1">
    <location>
        <begin position="162"/>
        <end position="172"/>
    </location>
</feature>
<keyword evidence="3" id="KW-1185">Reference proteome</keyword>
<dbReference type="Proteomes" id="UP000796761">
    <property type="component" value="Unassembled WGS sequence"/>
</dbReference>
<organism evidence="2 3">
    <name type="scientific">Zosterops borbonicus</name>
    <dbReference type="NCBI Taxonomy" id="364589"/>
    <lineage>
        <taxon>Eukaryota</taxon>
        <taxon>Metazoa</taxon>
        <taxon>Chordata</taxon>
        <taxon>Craniata</taxon>
        <taxon>Vertebrata</taxon>
        <taxon>Euteleostomi</taxon>
        <taxon>Archelosauria</taxon>
        <taxon>Archosauria</taxon>
        <taxon>Dinosauria</taxon>
        <taxon>Saurischia</taxon>
        <taxon>Theropoda</taxon>
        <taxon>Coelurosauria</taxon>
        <taxon>Aves</taxon>
        <taxon>Neognathae</taxon>
        <taxon>Neoaves</taxon>
        <taxon>Telluraves</taxon>
        <taxon>Australaves</taxon>
        <taxon>Passeriformes</taxon>
        <taxon>Sylvioidea</taxon>
        <taxon>Zosteropidae</taxon>
        <taxon>Zosterops</taxon>
    </lineage>
</organism>
<protein>
    <submittedName>
        <fullName evidence="2">Uncharacterized protein</fullName>
    </submittedName>
</protein>
<accession>A0A8K1LD17</accession>